<feature type="chain" id="PRO_5022730058" evidence="6">
    <location>
        <begin position="21"/>
        <end position="473"/>
    </location>
</feature>
<feature type="domain" description="Sulfatase N-terminal" evidence="7">
    <location>
        <begin position="24"/>
        <end position="357"/>
    </location>
</feature>
<dbReference type="SUPFAM" id="SSF53649">
    <property type="entry name" value="Alkaline phosphatase-like"/>
    <property type="match status" value="1"/>
</dbReference>
<evidence type="ECO:0000256" key="4">
    <source>
        <dbReference type="ARBA" id="ARBA00022837"/>
    </source>
</evidence>
<dbReference type="EC" id="3.1.6.1" evidence="8"/>
<organism evidence="8 9">
    <name type="scientific">Neorhodopirellula pilleata</name>
    <dbReference type="NCBI Taxonomy" id="2714738"/>
    <lineage>
        <taxon>Bacteria</taxon>
        <taxon>Pseudomonadati</taxon>
        <taxon>Planctomycetota</taxon>
        <taxon>Planctomycetia</taxon>
        <taxon>Pirellulales</taxon>
        <taxon>Pirellulaceae</taxon>
        <taxon>Neorhodopirellula</taxon>
    </lineage>
</organism>
<dbReference type="PROSITE" id="PS00523">
    <property type="entry name" value="SULFATASE_1"/>
    <property type="match status" value="1"/>
</dbReference>
<evidence type="ECO:0000256" key="1">
    <source>
        <dbReference type="ARBA" id="ARBA00008779"/>
    </source>
</evidence>
<keyword evidence="2" id="KW-0479">Metal-binding</keyword>
<evidence type="ECO:0000313" key="8">
    <source>
        <dbReference type="EMBL" id="TWT89128.1"/>
    </source>
</evidence>
<comment type="similarity">
    <text evidence="1">Belongs to the sulfatase family.</text>
</comment>
<keyword evidence="9" id="KW-1185">Reference proteome</keyword>
<keyword evidence="6" id="KW-0732">Signal</keyword>
<reference evidence="8 9" key="1">
    <citation type="submission" date="2019-02" db="EMBL/GenBank/DDBJ databases">
        <title>Deep-cultivation of Planctomycetes and their phenomic and genomic characterization uncovers novel biology.</title>
        <authorList>
            <person name="Wiegand S."/>
            <person name="Jogler M."/>
            <person name="Boedeker C."/>
            <person name="Pinto D."/>
            <person name="Vollmers J."/>
            <person name="Rivas-Marin E."/>
            <person name="Kohn T."/>
            <person name="Peeters S.H."/>
            <person name="Heuer A."/>
            <person name="Rast P."/>
            <person name="Oberbeckmann S."/>
            <person name="Bunk B."/>
            <person name="Jeske O."/>
            <person name="Meyerdierks A."/>
            <person name="Storesund J.E."/>
            <person name="Kallscheuer N."/>
            <person name="Luecker S."/>
            <person name="Lage O.M."/>
            <person name="Pohl T."/>
            <person name="Merkel B.J."/>
            <person name="Hornburger P."/>
            <person name="Mueller R.-W."/>
            <person name="Bruemmer F."/>
            <person name="Labrenz M."/>
            <person name="Spormann A.M."/>
            <person name="Op Den Camp H."/>
            <person name="Overmann J."/>
            <person name="Amann R."/>
            <person name="Jetten M.S.M."/>
            <person name="Mascher T."/>
            <person name="Medema M.H."/>
            <person name="Devos D.P."/>
            <person name="Kaster A.-K."/>
            <person name="Ovreas L."/>
            <person name="Rohde M."/>
            <person name="Galperin M.Y."/>
            <person name="Jogler C."/>
        </authorList>
    </citation>
    <scope>NUCLEOTIDE SEQUENCE [LARGE SCALE GENOMIC DNA]</scope>
    <source>
        <strain evidence="8 9">Pla100</strain>
    </source>
</reference>
<evidence type="ECO:0000256" key="2">
    <source>
        <dbReference type="ARBA" id="ARBA00022723"/>
    </source>
</evidence>
<feature type="region of interest" description="Disordered" evidence="5">
    <location>
        <begin position="441"/>
        <end position="473"/>
    </location>
</feature>
<dbReference type="InterPro" id="IPR017850">
    <property type="entry name" value="Alkaline_phosphatase_core_sf"/>
</dbReference>
<dbReference type="Proteomes" id="UP000316213">
    <property type="component" value="Unassembled WGS sequence"/>
</dbReference>
<dbReference type="OrthoDB" id="9783154at2"/>
<evidence type="ECO:0000256" key="6">
    <source>
        <dbReference type="SAM" id="SignalP"/>
    </source>
</evidence>
<gene>
    <name evidence="8" type="primary">atsA_84</name>
    <name evidence="8" type="ORF">Pla100_56970</name>
</gene>
<dbReference type="Pfam" id="PF00884">
    <property type="entry name" value="Sulfatase"/>
    <property type="match status" value="1"/>
</dbReference>
<dbReference type="InterPro" id="IPR050738">
    <property type="entry name" value="Sulfatase"/>
</dbReference>
<dbReference type="AlphaFoldDB" id="A0A5C5ZPV3"/>
<dbReference type="GO" id="GO:0004065">
    <property type="term" value="F:arylsulfatase activity"/>
    <property type="evidence" value="ECO:0007669"/>
    <property type="project" value="UniProtKB-EC"/>
</dbReference>
<keyword evidence="4" id="KW-0106">Calcium</keyword>
<name>A0A5C5ZPV3_9BACT</name>
<dbReference type="CDD" id="cd16145">
    <property type="entry name" value="ARS_like"/>
    <property type="match status" value="1"/>
</dbReference>
<dbReference type="Gene3D" id="3.30.1120.10">
    <property type="match status" value="1"/>
</dbReference>
<feature type="signal peptide" evidence="6">
    <location>
        <begin position="1"/>
        <end position="20"/>
    </location>
</feature>
<dbReference type="EMBL" id="SJPM01000021">
    <property type="protein sequence ID" value="TWT89128.1"/>
    <property type="molecule type" value="Genomic_DNA"/>
</dbReference>
<feature type="compositionally biased region" description="Basic and acidic residues" evidence="5">
    <location>
        <begin position="441"/>
        <end position="463"/>
    </location>
</feature>
<proteinExistence type="inferred from homology"/>
<accession>A0A5C5ZPV3</accession>
<evidence type="ECO:0000256" key="3">
    <source>
        <dbReference type="ARBA" id="ARBA00022801"/>
    </source>
</evidence>
<dbReference type="PANTHER" id="PTHR42693">
    <property type="entry name" value="ARYLSULFATASE FAMILY MEMBER"/>
    <property type="match status" value="1"/>
</dbReference>
<keyword evidence="3 8" id="KW-0378">Hydrolase</keyword>
<evidence type="ECO:0000256" key="5">
    <source>
        <dbReference type="SAM" id="MobiDB-lite"/>
    </source>
</evidence>
<comment type="caution">
    <text evidence="8">The sequence shown here is derived from an EMBL/GenBank/DDBJ whole genome shotgun (WGS) entry which is preliminary data.</text>
</comment>
<dbReference type="RefSeq" id="WP_146582026.1">
    <property type="nucleotide sequence ID" value="NZ_SJPM01000021.1"/>
</dbReference>
<dbReference type="PANTHER" id="PTHR42693:SF53">
    <property type="entry name" value="ENDO-4-O-SULFATASE"/>
    <property type="match status" value="1"/>
</dbReference>
<dbReference type="GO" id="GO:0046872">
    <property type="term" value="F:metal ion binding"/>
    <property type="evidence" value="ECO:0007669"/>
    <property type="project" value="UniProtKB-KW"/>
</dbReference>
<dbReference type="InterPro" id="IPR024607">
    <property type="entry name" value="Sulfatase_CS"/>
</dbReference>
<sequence length="473" mass="53433" precursor="true">MNRIVCLFAFFLFSSSLSMAADPPNIIYLMLDEWGYFESGHMGHPELLTPNIDEFAGQGMRFTNAYAGAPVCGPTRCVLLTGLHSGHMSMRINDGFSPIREDEPTLATMLKPQGYATGGFGKWGIGGRGTSGVPEKHGFDEFFGYYDQVHAHTFYPQYLIRNSREVPLAGNSGDSFYEGDTHAQLAIFRESLKFIRENKNQPFFCYLPWTPPHGLWGIDDDDPSWQLFKDKPWTAGQRTDRDARVYAAFMHMVDRQLGEILALLKELQIDDNTVVFVCGDNGGQDYFKTEERPHGFFAPNLNPATGKRFRAGKGSLYEGGLKIPFLVRWPSTIEPGAVTDQLICFQDVMPTLADLTDASCPKTDGLSFAPTLLAQPGQQAHDHLYWEYRDQRAVRMGNWKACKRGNRDWELYDLSLDVEEKQNIAGHHPAVLKKLVTLAKSSREPVRPGEVYDRQLMEKDRRQAPHRPQPAQK</sequence>
<evidence type="ECO:0000313" key="9">
    <source>
        <dbReference type="Proteomes" id="UP000316213"/>
    </source>
</evidence>
<dbReference type="InterPro" id="IPR000917">
    <property type="entry name" value="Sulfatase_N"/>
</dbReference>
<dbReference type="Gene3D" id="3.40.720.10">
    <property type="entry name" value="Alkaline Phosphatase, subunit A"/>
    <property type="match status" value="1"/>
</dbReference>
<protein>
    <submittedName>
        <fullName evidence="8">Arylsulfatase</fullName>
        <ecNumber evidence="8">3.1.6.1</ecNumber>
    </submittedName>
</protein>
<evidence type="ECO:0000259" key="7">
    <source>
        <dbReference type="Pfam" id="PF00884"/>
    </source>
</evidence>